<evidence type="ECO:0000256" key="6">
    <source>
        <dbReference type="PIRSR" id="PIRSR625705-1"/>
    </source>
</evidence>
<dbReference type="PANTHER" id="PTHR22600">
    <property type="entry name" value="BETA-HEXOSAMINIDASE"/>
    <property type="match status" value="1"/>
</dbReference>
<gene>
    <name evidence="10" type="ORF">J3R75_001789</name>
</gene>
<dbReference type="InterPro" id="IPR015883">
    <property type="entry name" value="Glyco_hydro_20_cat"/>
</dbReference>
<keyword evidence="4" id="KW-0378">Hydrolase</keyword>
<keyword evidence="5" id="KW-0326">Glycosidase</keyword>
<evidence type="ECO:0000256" key="7">
    <source>
        <dbReference type="SAM" id="MobiDB-lite"/>
    </source>
</evidence>
<feature type="active site" description="Proton donor" evidence="6">
    <location>
        <position position="325"/>
    </location>
</feature>
<feature type="region of interest" description="Disordered" evidence="7">
    <location>
        <begin position="709"/>
        <end position="730"/>
    </location>
</feature>
<dbReference type="Pfam" id="PF02838">
    <property type="entry name" value="Glyco_hydro_20b"/>
    <property type="match status" value="1"/>
</dbReference>
<evidence type="ECO:0000256" key="2">
    <source>
        <dbReference type="ARBA" id="ARBA00006285"/>
    </source>
</evidence>
<evidence type="ECO:0000256" key="4">
    <source>
        <dbReference type="ARBA" id="ARBA00022801"/>
    </source>
</evidence>
<dbReference type="InterPro" id="IPR029018">
    <property type="entry name" value="Hex-like_dom2"/>
</dbReference>
<dbReference type="GO" id="GO:0016020">
    <property type="term" value="C:membrane"/>
    <property type="evidence" value="ECO:0007669"/>
    <property type="project" value="TreeGrafter"/>
</dbReference>
<dbReference type="GO" id="GO:0030203">
    <property type="term" value="P:glycosaminoglycan metabolic process"/>
    <property type="evidence" value="ECO:0007669"/>
    <property type="project" value="TreeGrafter"/>
</dbReference>
<proteinExistence type="inferred from homology"/>
<evidence type="ECO:0000259" key="8">
    <source>
        <dbReference type="Pfam" id="PF00728"/>
    </source>
</evidence>
<dbReference type="Proteomes" id="UP001238163">
    <property type="component" value="Unassembled WGS sequence"/>
</dbReference>
<dbReference type="InterPro" id="IPR025705">
    <property type="entry name" value="Beta_hexosaminidase_sua/sub"/>
</dbReference>
<dbReference type="EMBL" id="JAUSVL010000001">
    <property type="protein sequence ID" value="MDQ0289682.1"/>
    <property type="molecule type" value="Genomic_DNA"/>
</dbReference>
<dbReference type="InterPro" id="IPR017853">
    <property type="entry name" value="GH"/>
</dbReference>
<feature type="domain" description="Beta-hexosaminidase bacterial type N-terminal" evidence="9">
    <location>
        <begin position="10"/>
        <end position="138"/>
    </location>
</feature>
<reference evidence="10" key="1">
    <citation type="submission" date="2023-07" db="EMBL/GenBank/DDBJ databases">
        <title>Genomic Encyclopedia of Type Strains, Phase IV (KMG-IV): sequencing the most valuable type-strain genomes for metagenomic binning, comparative biology and taxonomic classification.</title>
        <authorList>
            <person name="Goeker M."/>
        </authorList>
    </citation>
    <scope>NUCLEOTIDE SEQUENCE</scope>
    <source>
        <strain evidence="10">DSM 24202</strain>
    </source>
</reference>
<comment type="caution">
    <text evidence="10">The sequence shown here is derived from an EMBL/GenBank/DDBJ whole genome shotgun (WGS) entry which is preliminary data.</text>
</comment>
<dbReference type="Pfam" id="PF00728">
    <property type="entry name" value="Glyco_hydro_20"/>
    <property type="match status" value="1"/>
</dbReference>
<evidence type="ECO:0000313" key="11">
    <source>
        <dbReference type="Proteomes" id="UP001238163"/>
    </source>
</evidence>
<dbReference type="RefSeq" id="WP_307261137.1">
    <property type="nucleotide sequence ID" value="NZ_JAUSVL010000001.1"/>
</dbReference>
<organism evidence="10 11">
    <name type="scientific">Oligosphaera ethanolica</name>
    <dbReference type="NCBI Taxonomy" id="760260"/>
    <lineage>
        <taxon>Bacteria</taxon>
        <taxon>Pseudomonadati</taxon>
        <taxon>Lentisphaerota</taxon>
        <taxon>Oligosphaeria</taxon>
        <taxon>Oligosphaerales</taxon>
        <taxon>Oligosphaeraceae</taxon>
        <taxon>Oligosphaera</taxon>
    </lineage>
</organism>
<dbReference type="Gene3D" id="3.20.20.80">
    <property type="entry name" value="Glycosidases"/>
    <property type="match status" value="1"/>
</dbReference>
<dbReference type="InterPro" id="IPR015882">
    <property type="entry name" value="HEX_bac_N"/>
</dbReference>
<comment type="catalytic activity">
    <reaction evidence="1">
        <text>Hydrolysis of terminal non-reducing N-acetyl-D-hexosamine residues in N-acetyl-beta-D-hexosaminides.</text>
        <dbReference type="EC" id="3.2.1.52"/>
    </reaction>
</comment>
<dbReference type="GO" id="GO:0004563">
    <property type="term" value="F:beta-N-acetylhexosaminidase activity"/>
    <property type="evidence" value="ECO:0007669"/>
    <property type="project" value="UniProtKB-EC"/>
</dbReference>
<keyword evidence="11" id="KW-1185">Reference proteome</keyword>
<evidence type="ECO:0000256" key="1">
    <source>
        <dbReference type="ARBA" id="ARBA00001231"/>
    </source>
</evidence>
<dbReference type="AlphaFoldDB" id="A0AAE3VFS5"/>
<evidence type="ECO:0000313" key="10">
    <source>
        <dbReference type="EMBL" id="MDQ0289682.1"/>
    </source>
</evidence>
<sequence length="730" mass="83259">MASRRKFEVPELFPQPKCLETTGGDSDLALDVRLVTSDVSPLQRKAVRSILTAAGVRVVANKKKYVVDARVENASAFTLDDVPEACRKDYYELRITGSEVYIRAPEQEGTVWATHTLAGLFRQLIRGQVLPNLLIRDWPVLPIRGVFVENKWGPDRMSVADWCQVIDEMAAVKLNTIGIGLYGCWGRCRFEGGDRPTEFLMVPVPGHEELKSEHLLRWYSPERDEWKFESYLPAMYEGDFLQEVETYGRERGVRVVPFVNSFGHNTLIPRLMPELSAKDAKGKPTGVGYCINSKETREFVEAFYGSIVERYFPMGTDYFHIQLDEVWPDYPWPDAPTKTGEPWCQCKTCKKNSKEKNFQDYVLWLVDMLVKKGVKKVVMWNDQLTRHMDAFDTDFVKRLKKAGLQDHLVLHWWWYNNDALNDKTRVAIGKKQGVDGWVAPMTCYYNWSTYDYRLPNIDMMMHMCEDEGGVGAVSYAVHDPSHLDHEALLAAYAWESCKGQTMDKVLKRWKNAHFGVDARNYTQATDNILAAVREPLYGICLQYQYSYVGKDPNGWPRFFPEEALKRLEGQPADSKVIERLQACVKLAQDADALLLKMLDNEGLIDAEKGCLKSLRGEALRIHAIAGLFVWLLELRADLQSGSVKKSQVTACAKARDEYVRLLEQFEHCKPQWVTPAALQALCVSLAFMDQLHGELKSFAGKKKAADIRWSAELPPPPPPVVKEEDEDDNC</sequence>
<dbReference type="SUPFAM" id="SSF55545">
    <property type="entry name" value="beta-N-acetylhexosaminidase-like domain"/>
    <property type="match status" value="1"/>
</dbReference>
<dbReference type="GO" id="GO:0005975">
    <property type="term" value="P:carbohydrate metabolic process"/>
    <property type="evidence" value="ECO:0007669"/>
    <property type="project" value="InterPro"/>
</dbReference>
<dbReference type="Gene3D" id="3.30.379.10">
    <property type="entry name" value="Chitobiase/beta-hexosaminidase domain 2-like"/>
    <property type="match status" value="1"/>
</dbReference>
<evidence type="ECO:0000256" key="3">
    <source>
        <dbReference type="ARBA" id="ARBA00012663"/>
    </source>
</evidence>
<evidence type="ECO:0000259" key="9">
    <source>
        <dbReference type="Pfam" id="PF02838"/>
    </source>
</evidence>
<dbReference type="SUPFAM" id="SSF51445">
    <property type="entry name" value="(Trans)glycosidases"/>
    <property type="match status" value="1"/>
</dbReference>
<evidence type="ECO:0000256" key="5">
    <source>
        <dbReference type="ARBA" id="ARBA00023295"/>
    </source>
</evidence>
<dbReference type="EC" id="3.2.1.52" evidence="3"/>
<comment type="similarity">
    <text evidence="2">Belongs to the glycosyl hydrolase 20 family.</text>
</comment>
<dbReference type="PRINTS" id="PR00738">
    <property type="entry name" value="GLHYDRLASE20"/>
</dbReference>
<protein>
    <recommendedName>
        <fullName evidence="3">beta-N-acetylhexosaminidase</fullName>
        <ecNumber evidence="3">3.2.1.52</ecNumber>
    </recommendedName>
</protein>
<name>A0AAE3VFS5_9BACT</name>
<dbReference type="PANTHER" id="PTHR22600:SF57">
    <property type="entry name" value="BETA-N-ACETYLHEXOSAMINIDASE"/>
    <property type="match status" value="1"/>
</dbReference>
<accession>A0AAE3VFS5</accession>
<feature type="domain" description="Glycoside hydrolase family 20 catalytic" evidence="8">
    <location>
        <begin position="159"/>
        <end position="415"/>
    </location>
</feature>